<gene>
    <name evidence="6" type="ORF">CFOL_v3_30191</name>
</gene>
<comment type="caution">
    <text evidence="4">Lacks conserved residue(s) required for the propagation of feature annotation.</text>
</comment>
<dbReference type="Gene3D" id="3.40.50.200">
    <property type="entry name" value="Peptidase S8/S53 domain"/>
    <property type="match status" value="1"/>
</dbReference>
<dbReference type="InterPro" id="IPR045051">
    <property type="entry name" value="SBT"/>
</dbReference>
<dbReference type="SUPFAM" id="SSF52743">
    <property type="entry name" value="Subtilisin-like"/>
    <property type="match status" value="1"/>
</dbReference>
<feature type="non-terminal residue" evidence="6">
    <location>
        <position position="1"/>
    </location>
</feature>
<dbReference type="InterPro" id="IPR036852">
    <property type="entry name" value="Peptidase_S8/S53_dom_sf"/>
</dbReference>
<proteinExistence type="inferred from homology"/>
<protein>
    <submittedName>
        <fullName evidence="6">Peptidase_S8 domain-containing protein</fullName>
    </submittedName>
</protein>
<dbReference type="Pfam" id="PF00082">
    <property type="entry name" value="Peptidase_S8"/>
    <property type="match status" value="1"/>
</dbReference>
<evidence type="ECO:0000313" key="7">
    <source>
        <dbReference type="Proteomes" id="UP000187406"/>
    </source>
</evidence>
<evidence type="ECO:0000313" key="6">
    <source>
        <dbReference type="EMBL" id="GAV86765.1"/>
    </source>
</evidence>
<dbReference type="InParanoid" id="A0A1Q3D2U0"/>
<keyword evidence="7" id="KW-1185">Reference proteome</keyword>
<comment type="caution">
    <text evidence="6">The sequence shown here is derived from an EMBL/GenBank/DDBJ whole genome shotgun (WGS) entry which is preliminary data.</text>
</comment>
<organism evidence="6 7">
    <name type="scientific">Cephalotus follicularis</name>
    <name type="common">Albany pitcher plant</name>
    <dbReference type="NCBI Taxonomy" id="3775"/>
    <lineage>
        <taxon>Eukaryota</taxon>
        <taxon>Viridiplantae</taxon>
        <taxon>Streptophyta</taxon>
        <taxon>Embryophyta</taxon>
        <taxon>Tracheophyta</taxon>
        <taxon>Spermatophyta</taxon>
        <taxon>Magnoliopsida</taxon>
        <taxon>eudicotyledons</taxon>
        <taxon>Gunneridae</taxon>
        <taxon>Pentapetalae</taxon>
        <taxon>rosids</taxon>
        <taxon>fabids</taxon>
        <taxon>Oxalidales</taxon>
        <taxon>Cephalotaceae</taxon>
        <taxon>Cephalotus</taxon>
    </lineage>
</organism>
<evidence type="ECO:0000259" key="5">
    <source>
        <dbReference type="Pfam" id="PF00082"/>
    </source>
</evidence>
<evidence type="ECO:0000256" key="3">
    <source>
        <dbReference type="ARBA" id="ARBA00022729"/>
    </source>
</evidence>
<dbReference type="GO" id="GO:0006508">
    <property type="term" value="P:proteolysis"/>
    <property type="evidence" value="ECO:0007669"/>
    <property type="project" value="InterPro"/>
</dbReference>
<dbReference type="AlphaFoldDB" id="A0A1Q3D2U0"/>
<dbReference type="GO" id="GO:0004252">
    <property type="term" value="F:serine-type endopeptidase activity"/>
    <property type="evidence" value="ECO:0007669"/>
    <property type="project" value="InterPro"/>
</dbReference>
<keyword evidence="3" id="KW-0732">Signal</keyword>
<dbReference type="PANTHER" id="PTHR10795">
    <property type="entry name" value="PROPROTEIN CONVERTASE SUBTILISIN/KEXIN"/>
    <property type="match status" value="1"/>
</dbReference>
<evidence type="ECO:0000256" key="2">
    <source>
        <dbReference type="ARBA" id="ARBA00011073"/>
    </source>
</evidence>
<evidence type="ECO:0000256" key="4">
    <source>
        <dbReference type="PROSITE-ProRule" id="PRU01240"/>
    </source>
</evidence>
<accession>A0A1Q3D2U0</accession>
<sequence length="158" mass="16977">KGACETGTNFTSSSCNKKLIGARYFYNSYEATLGLIDTSKESKSPRDDDGHGTHTSTTAAGSVVERASLFDYAEGNARGMATHTRVAAYKVCWIGGCFSTDILAATDKAIEDGVNVMSMSLSGVNVMTRLQNPHRLLLPRITQAARSKFLGKQMEGRG</sequence>
<dbReference type="GO" id="GO:0005576">
    <property type="term" value="C:extracellular region"/>
    <property type="evidence" value="ECO:0007669"/>
    <property type="project" value="UniProtKB-SubCell"/>
</dbReference>
<evidence type="ECO:0000256" key="1">
    <source>
        <dbReference type="ARBA" id="ARBA00004613"/>
    </source>
</evidence>
<comment type="subcellular location">
    <subcellularLocation>
        <location evidence="1">Secreted</location>
    </subcellularLocation>
</comment>
<dbReference type="Proteomes" id="UP000187406">
    <property type="component" value="Unassembled WGS sequence"/>
</dbReference>
<dbReference type="InterPro" id="IPR000209">
    <property type="entry name" value="Peptidase_S8/S53_dom"/>
</dbReference>
<dbReference type="STRING" id="3775.A0A1Q3D2U0"/>
<feature type="domain" description="Peptidase S8/S53" evidence="5">
    <location>
        <begin position="6"/>
        <end position="122"/>
    </location>
</feature>
<reference evidence="7" key="1">
    <citation type="submission" date="2016-04" db="EMBL/GenBank/DDBJ databases">
        <title>Cephalotus genome sequencing.</title>
        <authorList>
            <person name="Fukushima K."/>
            <person name="Hasebe M."/>
            <person name="Fang X."/>
        </authorList>
    </citation>
    <scope>NUCLEOTIDE SEQUENCE [LARGE SCALE GENOMIC DNA]</scope>
    <source>
        <strain evidence="7">cv. St1</strain>
    </source>
</reference>
<dbReference type="OrthoDB" id="206201at2759"/>
<name>A0A1Q3D2U0_CEPFO</name>
<comment type="similarity">
    <text evidence="2 4">Belongs to the peptidase S8 family.</text>
</comment>
<dbReference type="PROSITE" id="PS51892">
    <property type="entry name" value="SUBTILASE"/>
    <property type="match status" value="1"/>
</dbReference>
<dbReference type="EMBL" id="BDDD01004043">
    <property type="protein sequence ID" value="GAV86765.1"/>
    <property type="molecule type" value="Genomic_DNA"/>
</dbReference>